<dbReference type="PANTHER" id="PTHR10681:SF128">
    <property type="entry name" value="THIOREDOXIN-DEPENDENT PEROXIDE REDUCTASE, MITOCHONDRIAL"/>
    <property type="match status" value="1"/>
</dbReference>
<reference evidence="6" key="1">
    <citation type="submission" date="2022-01" db="UniProtKB">
        <authorList>
            <consortium name="EnsemblMetazoa"/>
        </authorList>
    </citation>
    <scope>IDENTIFICATION</scope>
</reference>
<comment type="catalytic activity">
    <reaction evidence="4">
        <text>a hydroperoxide + [thioredoxin]-dithiol = an alcohol + [thioredoxin]-disulfide + H2O</text>
        <dbReference type="Rhea" id="RHEA:62620"/>
        <dbReference type="Rhea" id="RHEA-COMP:10698"/>
        <dbReference type="Rhea" id="RHEA-COMP:10700"/>
        <dbReference type="ChEBI" id="CHEBI:15377"/>
        <dbReference type="ChEBI" id="CHEBI:29950"/>
        <dbReference type="ChEBI" id="CHEBI:30879"/>
        <dbReference type="ChEBI" id="CHEBI:35924"/>
        <dbReference type="ChEBI" id="CHEBI:50058"/>
        <dbReference type="EC" id="1.11.1.24"/>
    </reaction>
</comment>
<dbReference type="GO" id="GO:0005829">
    <property type="term" value="C:cytosol"/>
    <property type="evidence" value="ECO:0007669"/>
    <property type="project" value="TreeGrafter"/>
</dbReference>
<evidence type="ECO:0000256" key="3">
    <source>
        <dbReference type="ARBA" id="ARBA00023002"/>
    </source>
</evidence>
<accession>A0A8I6S8G6</accession>
<dbReference type="GO" id="GO:0042744">
    <property type="term" value="P:hydrogen peroxide catabolic process"/>
    <property type="evidence" value="ECO:0007669"/>
    <property type="project" value="TreeGrafter"/>
</dbReference>
<name>A0A8I6S8G6_CIMLE</name>
<evidence type="ECO:0000259" key="5">
    <source>
        <dbReference type="PROSITE" id="PS51352"/>
    </source>
</evidence>
<dbReference type="PROSITE" id="PS51352">
    <property type="entry name" value="THIOREDOXIN_2"/>
    <property type="match status" value="1"/>
</dbReference>
<dbReference type="Gene3D" id="3.40.30.10">
    <property type="entry name" value="Glutaredoxin"/>
    <property type="match status" value="1"/>
</dbReference>
<dbReference type="CDD" id="cd03015">
    <property type="entry name" value="PRX_Typ2cys"/>
    <property type="match status" value="1"/>
</dbReference>
<dbReference type="Proteomes" id="UP000494040">
    <property type="component" value="Unassembled WGS sequence"/>
</dbReference>
<dbReference type="EnsemblMetazoa" id="XM_014405636.2">
    <property type="protein sequence ID" value="XP_014261122.1"/>
    <property type="gene ID" value="LOC106673489"/>
</dbReference>
<dbReference type="InterPro" id="IPR050217">
    <property type="entry name" value="Peroxiredoxin"/>
</dbReference>
<dbReference type="SUPFAM" id="SSF52833">
    <property type="entry name" value="Thioredoxin-like"/>
    <property type="match status" value="1"/>
</dbReference>
<dbReference type="PANTHER" id="PTHR10681">
    <property type="entry name" value="THIOREDOXIN PEROXIDASE"/>
    <property type="match status" value="1"/>
</dbReference>
<protein>
    <recommendedName>
        <fullName evidence="2">thioredoxin-dependent peroxiredoxin</fullName>
        <ecNumber evidence="2">1.11.1.24</ecNumber>
    </recommendedName>
</protein>
<dbReference type="GO" id="GO:0045454">
    <property type="term" value="P:cell redox homeostasis"/>
    <property type="evidence" value="ECO:0007669"/>
    <property type="project" value="TreeGrafter"/>
</dbReference>
<evidence type="ECO:0000313" key="6">
    <source>
        <dbReference type="EnsemblMetazoa" id="XP_014261122.1"/>
    </source>
</evidence>
<dbReference type="InterPro" id="IPR036249">
    <property type="entry name" value="Thioredoxin-like_sf"/>
</dbReference>
<dbReference type="GO" id="GO:0008379">
    <property type="term" value="F:thioredoxin peroxidase activity"/>
    <property type="evidence" value="ECO:0007669"/>
    <property type="project" value="TreeGrafter"/>
</dbReference>
<sequence length="343" mass="39393">MNSLRSVENRRLRLKRRIQRYRPAWQNLPEFEDWLKPHPNRFKAFCKFCSVTITADVNVIRKHSVSVRHSSIQEQYRKVKKNISKAKQVEIDSEDQLDSDFLSDEEEDELLEERDMIVTGNSDAHNFNNRTKENMCNSNSTEENINRPPCVTQSAPHFRGVAVINGQVTSIDLSDFRDRSYVILFFYPQDFNKICASEILAINERMAELKEMNVEVIGCSTDSHLAHLMWLNMTLNSGGIPNSIVPLLADPSHTICKKYGVYLPQAGHSLRAQFIIDHKGILRHMSINDALVGRGTDELIRIVKALQVVDETEEPLQANWKPPQKEILVKPEEYIVATHVPIC</sequence>
<dbReference type="AlphaFoldDB" id="A0A8I6S8G6"/>
<comment type="similarity">
    <text evidence="1">Belongs to the peroxiredoxin family. AhpC/Prx1 subfamily.</text>
</comment>
<evidence type="ECO:0000256" key="1">
    <source>
        <dbReference type="ARBA" id="ARBA00009796"/>
    </source>
</evidence>
<proteinExistence type="inferred from homology"/>
<dbReference type="KEGG" id="clec:106673489"/>
<evidence type="ECO:0000256" key="4">
    <source>
        <dbReference type="ARBA" id="ARBA00049091"/>
    </source>
</evidence>
<dbReference type="EnsemblMetazoa" id="XM_014405635.2">
    <property type="protein sequence ID" value="XP_014261121.1"/>
    <property type="gene ID" value="LOC106673489"/>
</dbReference>
<dbReference type="GO" id="GO:0033554">
    <property type="term" value="P:cellular response to stress"/>
    <property type="evidence" value="ECO:0007669"/>
    <property type="project" value="TreeGrafter"/>
</dbReference>
<dbReference type="EC" id="1.11.1.24" evidence="2"/>
<feature type="domain" description="Thioredoxin" evidence="5">
    <location>
        <begin position="149"/>
        <end position="308"/>
    </location>
</feature>
<dbReference type="OMA" id="QEHEIAT"/>
<evidence type="ECO:0000313" key="7">
    <source>
        <dbReference type="Proteomes" id="UP000494040"/>
    </source>
</evidence>
<gene>
    <name evidence="6" type="primary">106673489</name>
</gene>
<keyword evidence="3" id="KW-0560">Oxidoreductase</keyword>
<organism evidence="6 7">
    <name type="scientific">Cimex lectularius</name>
    <name type="common">Bed bug</name>
    <name type="synonym">Acanthia lectularia</name>
    <dbReference type="NCBI Taxonomy" id="79782"/>
    <lineage>
        <taxon>Eukaryota</taxon>
        <taxon>Metazoa</taxon>
        <taxon>Ecdysozoa</taxon>
        <taxon>Arthropoda</taxon>
        <taxon>Hexapoda</taxon>
        <taxon>Insecta</taxon>
        <taxon>Pterygota</taxon>
        <taxon>Neoptera</taxon>
        <taxon>Paraneoptera</taxon>
        <taxon>Hemiptera</taxon>
        <taxon>Heteroptera</taxon>
        <taxon>Panheteroptera</taxon>
        <taxon>Cimicomorpha</taxon>
        <taxon>Cimicidae</taxon>
        <taxon>Cimex</taxon>
    </lineage>
</organism>
<dbReference type="OrthoDB" id="185659at2759"/>
<evidence type="ECO:0000256" key="2">
    <source>
        <dbReference type="ARBA" id="ARBA00013017"/>
    </source>
</evidence>
<dbReference type="InterPro" id="IPR000866">
    <property type="entry name" value="AhpC/TSA"/>
</dbReference>
<dbReference type="InterPro" id="IPR013766">
    <property type="entry name" value="Thioredoxin_domain"/>
</dbReference>
<keyword evidence="7" id="KW-1185">Reference proteome</keyword>
<dbReference type="Pfam" id="PF00578">
    <property type="entry name" value="AhpC-TSA"/>
    <property type="match status" value="1"/>
</dbReference>
<dbReference type="GO" id="GO:0006979">
    <property type="term" value="P:response to oxidative stress"/>
    <property type="evidence" value="ECO:0007669"/>
    <property type="project" value="TreeGrafter"/>
</dbReference>